<dbReference type="RefSeq" id="WP_353303335.1">
    <property type="nucleotide sequence ID" value="NZ_BAABWN010000007.1"/>
</dbReference>
<keyword evidence="2" id="KW-1185">Reference proteome</keyword>
<proteinExistence type="predicted"/>
<dbReference type="Gene3D" id="3.40.50.2000">
    <property type="entry name" value="Glycogen Phosphorylase B"/>
    <property type="match status" value="1"/>
</dbReference>
<evidence type="ECO:0000313" key="2">
    <source>
        <dbReference type="Proteomes" id="UP001465153"/>
    </source>
</evidence>
<sequence>MIEALEAALKSENPEAVRQAIADLGSQSDSVHVLVPLINLALKNNFLDVSLSCFEKALTLGLPEQQISHFINEPYFEEHQKTAKEFLMVANGQLKSSLNLKVLLIKTCMKLGESNEAIELINTVLNQYPHPELLSLLSDCYAQTGDYHSAKAAALLATELAPSSAVYLVKLAVIEKSLQRYFEAVNLLSKAIELEYTCVDAHIQLAYLALFSGQFTLGWQEYEWRFKNSNAVRWNPPLPLWEGNTDLTPHSQYHLLVWADGNICEQILFLRLITRVNCKVTLKINSPVKALIDTENSNIKLLPSDYSQDYSEFDGFIALGSMAQYFFRDFSDLMHPKDYTMFKKSEPTMQSNRKIRIGFSWKTDAASEAQTQIDLRHWHHLLSNTNCEFVALESDINSEDSGYLKTLNVTVNRQDSANPLIELSSQLNTLDLLITVDNVTVHLAGALGIPTILFLPPISHWYWFSDEQDACWYSSVVISRSLPTINCSGFEPSVNNAIKEWQKDSQQLVDDQLLRLSGKKCDSHTTDLAI</sequence>
<dbReference type="Pfam" id="PF13181">
    <property type="entry name" value="TPR_8"/>
    <property type="match status" value="1"/>
</dbReference>
<organism evidence="1 2">
    <name type="scientific">Sessilibacter corallicola</name>
    <dbReference type="NCBI Taxonomy" id="2904075"/>
    <lineage>
        <taxon>Bacteria</taxon>
        <taxon>Pseudomonadati</taxon>
        <taxon>Pseudomonadota</taxon>
        <taxon>Gammaproteobacteria</taxon>
        <taxon>Cellvibrionales</taxon>
        <taxon>Cellvibrionaceae</taxon>
        <taxon>Sessilibacter</taxon>
    </lineage>
</organism>
<dbReference type="SMART" id="SM00028">
    <property type="entry name" value="TPR"/>
    <property type="match status" value="2"/>
</dbReference>
<reference evidence="1 2" key="1">
    <citation type="submission" date="2024-04" db="EMBL/GenBank/DDBJ databases">
        <title>Draft genome sequence of Sessilibacter corallicola NBRC 116591.</title>
        <authorList>
            <person name="Miyakawa T."/>
            <person name="Kusuya Y."/>
            <person name="Miura T."/>
        </authorList>
    </citation>
    <scope>NUCLEOTIDE SEQUENCE [LARGE SCALE GENOMIC DNA]</scope>
    <source>
        <strain evidence="1 2">KU-00831-HH</strain>
    </source>
</reference>
<dbReference type="Proteomes" id="UP001465153">
    <property type="component" value="Unassembled WGS sequence"/>
</dbReference>
<dbReference type="InterPro" id="IPR011990">
    <property type="entry name" value="TPR-like_helical_dom_sf"/>
</dbReference>
<dbReference type="InterPro" id="IPR019734">
    <property type="entry name" value="TPR_rpt"/>
</dbReference>
<accession>A0ABQ0AAB8</accession>
<evidence type="ECO:0000313" key="1">
    <source>
        <dbReference type="EMBL" id="GAA6168604.1"/>
    </source>
</evidence>
<dbReference type="SUPFAM" id="SSF48452">
    <property type="entry name" value="TPR-like"/>
    <property type="match status" value="1"/>
</dbReference>
<evidence type="ECO:0008006" key="3">
    <source>
        <dbReference type="Google" id="ProtNLM"/>
    </source>
</evidence>
<protein>
    <recommendedName>
        <fullName evidence="3">Tetratricopeptide repeat protein</fullName>
    </recommendedName>
</protein>
<dbReference type="Gene3D" id="1.25.40.10">
    <property type="entry name" value="Tetratricopeptide repeat domain"/>
    <property type="match status" value="1"/>
</dbReference>
<gene>
    <name evidence="1" type="ORF">NBRC116591_24150</name>
</gene>
<name>A0ABQ0AAB8_9GAMM</name>
<dbReference type="EMBL" id="BAABWN010000007">
    <property type="protein sequence ID" value="GAA6168604.1"/>
    <property type="molecule type" value="Genomic_DNA"/>
</dbReference>
<comment type="caution">
    <text evidence="1">The sequence shown here is derived from an EMBL/GenBank/DDBJ whole genome shotgun (WGS) entry which is preliminary data.</text>
</comment>
<dbReference type="SUPFAM" id="SSF53756">
    <property type="entry name" value="UDP-Glycosyltransferase/glycogen phosphorylase"/>
    <property type="match status" value="1"/>
</dbReference>